<keyword evidence="2" id="KW-1185">Reference proteome</keyword>
<evidence type="ECO:0000313" key="2">
    <source>
        <dbReference type="Proteomes" id="UP000322000"/>
    </source>
</evidence>
<dbReference type="Pfam" id="PF15882">
    <property type="entry name" value="DUF4735"/>
    <property type="match status" value="1"/>
</dbReference>
<dbReference type="RefSeq" id="XP_026727858.1">
    <property type="nucleotide sequence ID" value="XM_026872057.1"/>
</dbReference>
<dbReference type="PANTHER" id="PTHR33539:SF1">
    <property type="entry name" value="UPF0764 PROTEIN C16ORF89"/>
    <property type="match status" value="1"/>
</dbReference>
<feature type="chain" id="PRO_5028798001" evidence="1">
    <location>
        <begin position="23"/>
        <end position="199"/>
    </location>
</feature>
<dbReference type="Proteomes" id="UP000322000">
    <property type="component" value="Chromosome 5"/>
</dbReference>
<evidence type="ECO:0000313" key="3">
    <source>
        <dbReference type="RefSeq" id="XP_026727858.1"/>
    </source>
</evidence>
<name>A0A7E5VHQ7_TRINI</name>
<reference evidence="3" key="1">
    <citation type="submission" date="2025-08" db="UniProtKB">
        <authorList>
            <consortium name="RefSeq"/>
        </authorList>
    </citation>
    <scope>IDENTIFICATION</scope>
</reference>
<keyword evidence="1" id="KW-0732">Signal</keyword>
<dbReference type="GO" id="GO:0005829">
    <property type="term" value="C:cytosol"/>
    <property type="evidence" value="ECO:0007669"/>
    <property type="project" value="TreeGrafter"/>
</dbReference>
<dbReference type="GeneID" id="113493980"/>
<dbReference type="GO" id="GO:0016020">
    <property type="term" value="C:membrane"/>
    <property type="evidence" value="ECO:0007669"/>
    <property type="project" value="TreeGrafter"/>
</dbReference>
<gene>
    <name evidence="3" type="primary">LOC113493980</name>
</gene>
<dbReference type="AlphaFoldDB" id="A0A7E5VHQ7"/>
<evidence type="ECO:0000256" key="1">
    <source>
        <dbReference type="SAM" id="SignalP"/>
    </source>
</evidence>
<protein>
    <submittedName>
        <fullName evidence="3">UPF0764 protein C16orf89 homolog</fullName>
    </submittedName>
</protein>
<sequence>IYFLFCLDACIALLGEHPIAEGSHKVEITCKTPKKCKDGISNGSDFGYGLTHRVLYLLLSRFARGCSVFSLKEDKFKLDKYCMRAFNEAQFIAGQGYKKPDLMMEQIVICTLIGHAQFLQVDWIKHFLTYQTSSGCFTDDSSLLGVNELPMVEVPGDDWTLSNNVIMNGACNGHTTAVASAMLASVLRYILEHNNSSTT</sequence>
<accession>A0A7E5VHQ7</accession>
<proteinExistence type="predicted"/>
<dbReference type="OrthoDB" id="5949187at2759"/>
<feature type="non-terminal residue" evidence="3">
    <location>
        <position position="1"/>
    </location>
</feature>
<feature type="signal peptide" evidence="1">
    <location>
        <begin position="1"/>
        <end position="22"/>
    </location>
</feature>
<organism evidence="2 3">
    <name type="scientific">Trichoplusia ni</name>
    <name type="common">Cabbage looper</name>
    <dbReference type="NCBI Taxonomy" id="7111"/>
    <lineage>
        <taxon>Eukaryota</taxon>
        <taxon>Metazoa</taxon>
        <taxon>Ecdysozoa</taxon>
        <taxon>Arthropoda</taxon>
        <taxon>Hexapoda</taxon>
        <taxon>Insecta</taxon>
        <taxon>Pterygota</taxon>
        <taxon>Neoptera</taxon>
        <taxon>Endopterygota</taxon>
        <taxon>Lepidoptera</taxon>
        <taxon>Glossata</taxon>
        <taxon>Ditrysia</taxon>
        <taxon>Noctuoidea</taxon>
        <taxon>Noctuidae</taxon>
        <taxon>Plusiinae</taxon>
        <taxon>Trichoplusia</taxon>
    </lineage>
</organism>
<dbReference type="InterPro" id="IPR031751">
    <property type="entry name" value="DUF4735"/>
</dbReference>
<dbReference type="KEGG" id="tnl:113493980"/>
<dbReference type="PANTHER" id="PTHR33539">
    <property type="entry name" value="UPF0764 PROTEIN C16ORF89"/>
    <property type="match status" value="1"/>
</dbReference>
<dbReference type="InParanoid" id="A0A7E5VHQ7"/>